<feature type="domain" description="Ig-like" evidence="16">
    <location>
        <begin position="1891"/>
        <end position="1981"/>
    </location>
</feature>
<evidence type="ECO:0000256" key="10">
    <source>
        <dbReference type="ARBA" id="ARBA00023242"/>
    </source>
</evidence>
<evidence type="ECO:0000256" key="1">
    <source>
        <dbReference type="ARBA" id="ARBA00004123"/>
    </source>
</evidence>
<feature type="domain" description="Ig-like" evidence="16">
    <location>
        <begin position="1342"/>
        <end position="1432"/>
    </location>
</feature>
<dbReference type="FunFam" id="2.60.40.10:FF:001652">
    <property type="entry name" value="Uncharacterized protein"/>
    <property type="match status" value="1"/>
</dbReference>
<dbReference type="PANTHER" id="PTHR35971">
    <property type="entry name" value="SI:DKEY-31G6.6"/>
    <property type="match status" value="1"/>
</dbReference>
<dbReference type="PANTHER" id="PTHR35971:SF5">
    <property type="entry name" value="OBSCURIN LIKE CYTOSKELETAL ADAPTOR 1"/>
    <property type="match status" value="1"/>
</dbReference>
<dbReference type="SUPFAM" id="SSF48726">
    <property type="entry name" value="Immunoglobulin"/>
    <property type="match status" value="21"/>
</dbReference>
<name>A0A835P0F6_9PASS</name>
<dbReference type="InterPro" id="IPR036116">
    <property type="entry name" value="FN3_sf"/>
</dbReference>
<feature type="compositionally biased region" description="Basic and acidic residues" evidence="15">
    <location>
        <begin position="1865"/>
        <end position="1880"/>
    </location>
</feature>
<evidence type="ECO:0000313" key="19">
    <source>
        <dbReference type="EMBL" id="KAI1237229.1"/>
    </source>
</evidence>
<feature type="domain" description="Ig-like" evidence="16">
    <location>
        <begin position="1443"/>
        <end position="1529"/>
    </location>
</feature>
<dbReference type="InterPro" id="IPR003961">
    <property type="entry name" value="FN3_dom"/>
</dbReference>
<evidence type="ECO:0000256" key="8">
    <source>
        <dbReference type="ARBA" id="ARBA00023034"/>
    </source>
</evidence>
<feature type="domain" description="Ig-like" evidence="16">
    <location>
        <begin position="1672"/>
        <end position="1762"/>
    </location>
</feature>
<evidence type="ECO:0000259" key="17">
    <source>
        <dbReference type="PROSITE" id="PS50853"/>
    </source>
</evidence>
<evidence type="ECO:0000256" key="2">
    <source>
        <dbReference type="ARBA" id="ARBA00004555"/>
    </source>
</evidence>
<comment type="caution">
    <text evidence="18">The sequence shown here is derived from an EMBL/GenBank/DDBJ whole genome shotgun (WGS) entry which is preliminary data.</text>
</comment>
<dbReference type="InterPro" id="IPR013783">
    <property type="entry name" value="Ig-like_fold"/>
</dbReference>
<dbReference type="FunFam" id="2.60.40.10:FF:000211">
    <property type="entry name" value="Obscurin-like protein 1"/>
    <property type="match status" value="6"/>
</dbReference>
<dbReference type="FunFam" id="2.60.40.10:FF:000502">
    <property type="entry name" value="obscurin-like protein 1 isoform X2"/>
    <property type="match status" value="1"/>
</dbReference>
<keyword evidence="7" id="KW-0677">Repeat</keyword>
<keyword evidence="20" id="KW-1185">Reference proteome</keyword>
<keyword evidence="6" id="KW-0597">Phosphoprotein</keyword>
<proteinExistence type="inferred from homology"/>
<feature type="domain" description="Ig-like" evidence="16">
    <location>
        <begin position="19"/>
        <end position="109"/>
    </location>
</feature>
<dbReference type="InterPro" id="IPR003599">
    <property type="entry name" value="Ig_sub"/>
</dbReference>
<evidence type="ECO:0000256" key="11">
    <source>
        <dbReference type="ARBA" id="ARBA00023319"/>
    </source>
</evidence>
<dbReference type="SMART" id="SM00408">
    <property type="entry name" value="IGc2"/>
    <property type="match status" value="15"/>
</dbReference>
<comment type="subcellular location">
    <subcellularLocation>
        <location evidence="3">Cytoplasm</location>
        <location evidence="3">Perinuclear region</location>
    </subcellularLocation>
    <subcellularLocation>
        <location evidence="2">Golgi apparatus</location>
    </subcellularLocation>
    <subcellularLocation>
        <location evidence="1">Nucleus</location>
    </subcellularLocation>
</comment>
<dbReference type="InterPro" id="IPR052385">
    <property type="entry name" value="Obscurin/Obscurin-like_Reg"/>
</dbReference>
<evidence type="ECO:0000259" key="16">
    <source>
        <dbReference type="PROSITE" id="PS50835"/>
    </source>
</evidence>
<dbReference type="GO" id="GO:0050775">
    <property type="term" value="P:positive regulation of dendrite morphogenesis"/>
    <property type="evidence" value="ECO:0007669"/>
    <property type="project" value="UniProtKB-ARBA"/>
</dbReference>
<comment type="similarity">
    <text evidence="4">Belongs to the protein kinase superfamily. CAMK Ser/Thr protein kinase family.</text>
</comment>
<feature type="domain" description="Fibronectin type-III" evidence="17">
    <location>
        <begin position="540"/>
        <end position="639"/>
    </location>
</feature>
<feature type="domain" description="Ig-like" evidence="16">
    <location>
        <begin position="2372"/>
        <end position="2513"/>
    </location>
</feature>
<dbReference type="FunFam" id="2.60.40.10:FF:000464">
    <property type="entry name" value="Putative obscurin-like protein 1"/>
    <property type="match status" value="1"/>
</dbReference>
<dbReference type="PROSITE" id="PS50835">
    <property type="entry name" value="IG_LIKE"/>
    <property type="match status" value="18"/>
</dbReference>
<dbReference type="InterPro" id="IPR013098">
    <property type="entry name" value="Ig_I-set"/>
</dbReference>
<feature type="non-terminal residue" evidence="18">
    <location>
        <position position="2766"/>
    </location>
</feature>
<dbReference type="GO" id="GO:0007030">
    <property type="term" value="P:Golgi organization"/>
    <property type="evidence" value="ECO:0007669"/>
    <property type="project" value="UniProtKB-ARBA"/>
</dbReference>
<dbReference type="FunFam" id="2.60.40.10:FF:001084">
    <property type="entry name" value="obscurin-like isoform X3"/>
    <property type="match status" value="2"/>
</dbReference>
<feature type="domain" description="Ig-like" evidence="16">
    <location>
        <begin position="2035"/>
        <end position="2121"/>
    </location>
</feature>
<evidence type="ECO:0000256" key="6">
    <source>
        <dbReference type="ARBA" id="ARBA00022553"/>
    </source>
</evidence>
<dbReference type="FunFam" id="2.60.40.10:FF:001002">
    <property type="entry name" value="obscurin-like protein 1 isoform X2"/>
    <property type="match status" value="1"/>
</dbReference>
<keyword evidence="11" id="KW-0393">Immunoglobulin domain</keyword>
<gene>
    <name evidence="19" type="ORF">IHE44_0014487</name>
    <name evidence="18" type="ORF">IHE44_001623</name>
</gene>
<evidence type="ECO:0000313" key="20">
    <source>
        <dbReference type="Proteomes" id="UP000618051"/>
    </source>
</evidence>
<feature type="domain" description="Ig-like" evidence="16">
    <location>
        <begin position="1542"/>
        <end position="1631"/>
    </location>
</feature>
<dbReference type="Proteomes" id="UP000618051">
    <property type="component" value="Unassembled WGS sequence"/>
</dbReference>
<dbReference type="FunFam" id="2.60.40.10:FF:000241">
    <property type="entry name" value="obscurin-like protein 1 isoform X2"/>
    <property type="match status" value="2"/>
</dbReference>
<feature type="domain" description="Ig-like" evidence="16">
    <location>
        <begin position="1765"/>
        <end position="1850"/>
    </location>
</feature>
<reference evidence="18" key="1">
    <citation type="submission" date="2020-10" db="EMBL/GenBank/DDBJ databases">
        <title>Feather gene expression reveals the developmental basis of iridescence in African starlings.</title>
        <authorList>
            <person name="Rubenstein D.R."/>
        </authorList>
    </citation>
    <scope>NUCLEOTIDE SEQUENCE</scope>
    <source>
        <strain evidence="18">SS15</strain>
        <tissue evidence="18">Liver</tissue>
    </source>
</reference>
<evidence type="ECO:0000256" key="4">
    <source>
        <dbReference type="ARBA" id="ARBA00006692"/>
    </source>
</evidence>
<sequence length="2766" mass="302346">PAACHNPGELVMEGFGGAPRFLAYPRAFTVQSGTNVVLSCQIMGDPQPSILWEKDKNTIEPSGRFHMESKGDLYSLLVSCATPRDSGLYVCRAKNSVGETYAATTLRVEPAEPREEEGCSGSVAPAFLIAPSSMRVCRGEDVMFTCRVSGQPCPVLEWEKDGHKLSDLFESSHFAVGQKPEDWHFLKLFSARPQDGGVYVCRARSGSQEALAAAVLLVEAQALLDGLPNGSPADGAEVLAERQRWRRHAAGRRVGPETWVPNGVVPARVPGAKAFAVSAGKHAKFRCYVTGKPKPEIIWQKDGEPLAPGRRHLIYEDREGYFILKVLYCKPQDQGLYVCTASNTAGQTLSAVQLQVKEHRLRFQVQLADVEVAEREDAVLECQVPLETIPTSWYLEDRELQPSHKYVMEEQGVVRRLTIRDARTDDDGIYLCQMKDKGRSIAEVSVRGVIVKRLPRKLDVMEGENAVFCVETRDVVEGSCWSRDGLQLRESPRIVLKSFSRTHLLVLVHVTRQDAGIISFTVGESETSSQLRVKCVKHDPPSAPVAAEMSVVESNTALLTWCPAPDSHLRPASHYLLERREAAGGEWVQCLATDLPSCVRVLGDSVPREADYCFRISAANKHGRSTPVEFPGSVHLARLERGLQDTWVRDGEDAQFSLELSAVVHGSWFLNGARLGEEEDAGSQCSVQRRGMEHSLLIRGARLVDSGAQVTFVSGGVRDSAILHVQGDQGTHPGVLLGPQQQGLSCWRMFLTAPQCLSAPQVHIAPVSEAERLRKVPAGMPVLLECQVSTPDAPVCWLKDGKAVPLDDIIAVQAEGCVRRLLLRSVCPSDTGVYTCDAGDDAVSFVVTVTEVPVRIISSNEEASHTYVARQRVELWCQLSRPAAPVRWYKDGEEVEAGESLVLEQEGSRCKLVLPCAQTRDTGEFVCDAGGDSAFYTITVSEEPVRIVSSNEGASHAYVAGQRVELWCQLSRPAAPVHWYKDGEEVEAGESLVLEQEGLQCRLVLPCAQPQDTGEFVCDTGGDSVFYTVTVAGGCNRHLHPFPPSPSTPAPCSHYGFSTLVASHLLLAATSTAGLGYLWPLPPRAARKVCFTPVLEAQQLQEVLAGLSLVLECQDSEAMVPMQVLAICSEGCSQGLHIAAATLSNSGVYMCHAGDNAASFRLPSGLLSSHGTHPAPHLSPAISPAEVPVRIVSSNKEAPHSYVVGQRVELWCQLSCPVSLVCWYKDGEEVKVGETLMLEQEGLQYRLVLPCAQMQDTGEFVCNARDASVSYSILWHCRDILEMAALPQLCALGTPALLPALCIVEEGAVVSLCPLPPPLSSSDLFALGEQVSHTSSTSPTEPPVRILQPPQRSLELLVQAPGCVELRCELSVPDALVHWFKDGLEVDETDNLLLLVEGAWRCLFIPKSSAEDAGEYICETKDEAVSFDVKVSGQWRHAIPAEPPVRILQPCRPIPVMTVSPGETVTLSCELSREDAPVCWGKEGVRLEAGGSLVLEEEGAHRRLLIPAAQAEHSGKYTCDTANDTVTFTIQVLGEHEAREEPKTSAVLVLDATDPLVRILEKDVLPTHRHCQAMEDLVLEVHLSHTHGEVKWYKDGEKLQDTGCVRLEEDGARRSLMILGATDKDAGEYLCDTGDDSIVFFITVEGEQEVLVGMARGRGLRWICGCCQVPEPPVTIVGSTGTMVHRCLVAGEDLVLACELSRPDAIVRWLRNGQEVHPGERVQIEAHGVLRQLTINGAQPSDAGCYICDAASDRMVTNVEVSARPVCIVNKEEAQSPLEVQEGDSVTLVARLSPETAAVQWQKDGQTLCSGGRLLVCSEGPTRSLTIKQAELGDGGIFLCDAGDDEVHFTLHVKGEPGGVPRPRQRQEQPHPASRRDALHPHPMLVPLAGPQLSPLRVKFLRGLSDVRARQGERVVLWCELCKARGDVVWRKDGRVLAPGPRRQMTAEGRERSLVLSRVEPGDAGEYCCESNDDQTLATLTVQGEHKASPPLQGLLFHGGDGDAGIMMSGLQECSASQHDRESLMLCPDNLAVVPRVVEIIMELQSLTVLEGEDATFKCLVSPEDVAVTWQLNGQPVVLSDRLLVTRSGLCHSLTLRQCQTGDAGTVTANAEGLVSTARLSVQEAQVLFVRKLQDVVAEEQGDVCLEVEVSHEAAEVQWLKQGILLQPSSKYLLRESGCRRTLTICCLGPADRGTYRCESLHDRTQAKLHVECEYQNGDGRQQRWARDREGTQLLQWEYAGRAGTWVEGVVRETIIPASTDWEARGSVVQQTPTHSDGSLTARKVSIRTPLEDVETFEKETATFHLELSHPGVTGVWTRDGIRVKPSSTCRISATGCGHSLTLERLALEDSGTVTFTADTLRCSAHLRVREPPVTMVRVPRDLGVPETGVASFECELSRPNAEVKWFKVRAHPNLLQQHLAMSSYLALSPGHCPPCQGCRQSRGAKAVGCCLFASVQDGQELRPGPNCRIYSAGRRRILQLSRCELTDAGSYTCDAGDCQASAMLHVQEHQVHIVQELQDIQVREGDNAVFTCEVSHEDVKGEWFRDREKIKVSSTVKIRQEGTRHFLLFCGVRPEDEGLIRFTVRTVISEASLQVEGTSAGCEVWLGSSTRAGVYQVNLWCPAHPMMLTPCPHLPALPIRIVKPLRDKTVLVRHKATLECTVSHARGRVRWLRGDTEIFAGDKYEICNLDCYRTLIIHRVGPEDEDSYTCDAFDDRSTARLLVEGEWAPRGAPLAAVPCSEGTPEPVFPSPIACKSLSAGLERAG</sequence>
<dbReference type="PROSITE" id="PS50853">
    <property type="entry name" value="FN3"/>
    <property type="match status" value="1"/>
</dbReference>
<keyword evidence="10" id="KW-0539">Nucleus</keyword>
<feature type="domain" description="Ig-like" evidence="16">
    <location>
        <begin position="2633"/>
        <end position="2713"/>
    </location>
</feature>
<organism evidence="18">
    <name type="scientific">Lamprotornis superbus</name>
    <dbReference type="NCBI Taxonomy" id="245042"/>
    <lineage>
        <taxon>Eukaryota</taxon>
        <taxon>Metazoa</taxon>
        <taxon>Chordata</taxon>
        <taxon>Craniata</taxon>
        <taxon>Vertebrata</taxon>
        <taxon>Euteleostomi</taxon>
        <taxon>Archelosauria</taxon>
        <taxon>Archosauria</taxon>
        <taxon>Dinosauria</taxon>
        <taxon>Saurischia</taxon>
        <taxon>Theropoda</taxon>
        <taxon>Coelurosauria</taxon>
        <taxon>Aves</taxon>
        <taxon>Neognathae</taxon>
        <taxon>Neoaves</taxon>
        <taxon>Telluraves</taxon>
        <taxon>Australaves</taxon>
        <taxon>Passeriformes</taxon>
        <taxon>Sturnidae</taxon>
        <taxon>Lamprotornis</taxon>
    </lineage>
</organism>
<dbReference type="CDD" id="cd00063">
    <property type="entry name" value="FN3"/>
    <property type="match status" value="1"/>
</dbReference>
<comment type="subunit">
    <text evidence="13">Component of the 3M complex, composed of core components CUL7, CCDC8 and OBSL1. Interacts with CCDC8. Interacts with CUL7; the interaction is direct. Interacts with FBXW8. Interacts (via N-terminal Ig-like domain) with TTN/titin (via C-terminal Ig-like domain); the interaction is direct.</text>
</comment>
<dbReference type="InterPro" id="IPR007110">
    <property type="entry name" value="Ig-like_dom"/>
</dbReference>
<reference evidence="19" key="3">
    <citation type="submission" date="2022-01" db="EMBL/GenBank/DDBJ databases">
        <authorList>
            <person name="Rubenstein D.R."/>
        </authorList>
    </citation>
    <scope>NUCLEOTIDE SEQUENCE</scope>
    <source>
        <strain evidence="19">SS15</strain>
        <tissue evidence="19">Liver</tissue>
    </source>
</reference>
<evidence type="ECO:0000256" key="12">
    <source>
        <dbReference type="ARBA" id="ARBA00057297"/>
    </source>
</evidence>
<feature type="domain" description="Ig-like" evidence="16">
    <location>
        <begin position="1180"/>
        <end position="1272"/>
    </location>
</feature>
<dbReference type="Gene3D" id="2.60.40.10">
    <property type="entry name" value="Immunoglobulins"/>
    <property type="match status" value="23"/>
</dbReference>
<dbReference type="FunFam" id="2.60.40.10:FF:000393">
    <property type="entry name" value="Putative obscurin-like protein 1"/>
    <property type="match status" value="1"/>
</dbReference>
<feature type="domain" description="Ig-like" evidence="16">
    <location>
        <begin position="853"/>
        <end position="941"/>
    </location>
</feature>
<dbReference type="SUPFAM" id="SSF49265">
    <property type="entry name" value="Fibronectin type III"/>
    <property type="match status" value="1"/>
</dbReference>
<dbReference type="EMBL" id="JADDUC010000013">
    <property type="protein sequence ID" value="KAG0128672.1"/>
    <property type="molecule type" value="Genomic_DNA"/>
</dbReference>
<evidence type="ECO:0000256" key="13">
    <source>
        <dbReference type="ARBA" id="ARBA00063153"/>
    </source>
</evidence>
<dbReference type="OrthoDB" id="9355041at2759"/>
<evidence type="ECO:0000256" key="3">
    <source>
        <dbReference type="ARBA" id="ARBA00004556"/>
    </source>
</evidence>
<dbReference type="Pfam" id="PF07679">
    <property type="entry name" value="I-set"/>
    <property type="match status" value="16"/>
</dbReference>
<dbReference type="InterPro" id="IPR036179">
    <property type="entry name" value="Ig-like_dom_sf"/>
</dbReference>
<evidence type="ECO:0000313" key="18">
    <source>
        <dbReference type="EMBL" id="KAG0128672.1"/>
    </source>
</evidence>
<dbReference type="FunFam" id="2.60.40.10:FF:000050">
    <property type="entry name" value="Titin isoform B"/>
    <property type="match status" value="1"/>
</dbReference>
<accession>A0A835P0F6</accession>
<keyword evidence="5" id="KW-0963">Cytoplasm</keyword>
<feature type="domain" description="Ig-like" evidence="16">
    <location>
        <begin position="2145"/>
        <end position="2210"/>
    </location>
</feature>
<dbReference type="GO" id="GO:0005794">
    <property type="term" value="C:Golgi apparatus"/>
    <property type="evidence" value="ECO:0007669"/>
    <property type="project" value="UniProtKB-SubCell"/>
</dbReference>
<feature type="domain" description="Ig-like" evidence="16">
    <location>
        <begin position="266"/>
        <end position="350"/>
    </location>
</feature>
<feature type="domain" description="Ig-like" evidence="16">
    <location>
        <begin position="361"/>
        <end position="445"/>
    </location>
</feature>
<evidence type="ECO:0000256" key="9">
    <source>
        <dbReference type="ARBA" id="ARBA00023157"/>
    </source>
</evidence>
<evidence type="ECO:0000256" key="15">
    <source>
        <dbReference type="SAM" id="MobiDB-lite"/>
    </source>
</evidence>
<feature type="domain" description="Ig-like" evidence="16">
    <location>
        <begin position="125"/>
        <end position="212"/>
    </location>
</feature>
<dbReference type="GO" id="GO:0005634">
    <property type="term" value="C:nucleus"/>
    <property type="evidence" value="ECO:0007669"/>
    <property type="project" value="UniProtKB-SubCell"/>
</dbReference>
<dbReference type="InterPro" id="IPR003598">
    <property type="entry name" value="Ig_sub2"/>
</dbReference>
<dbReference type="SMART" id="SM00409">
    <property type="entry name" value="IG"/>
    <property type="match status" value="23"/>
</dbReference>
<evidence type="ECO:0000256" key="5">
    <source>
        <dbReference type="ARBA" id="ARBA00022490"/>
    </source>
</evidence>
<comment type="function">
    <text evidence="12">Core component of the 3M complex, a complex required to regulate microtubule dynamics and genome integrity. It is unclear how the 3M complex regulates microtubules, it could act by controlling the level of a microtubule stabilizer. Acts as a regulator of the Cul7-RING(FBXW8) ubiquitin-protein ligase, playing a critical role in the ubiquitin ligase pathway that regulates Golgi morphogenesis and dendrite patterning in brain. Required to localize CUL7 to the Golgi apparatus in neurons.</text>
</comment>
<dbReference type="GO" id="GO:0048471">
    <property type="term" value="C:perinuclear region of cytoplasm"/>
    <property type="evidence" value="ECO:0007669"/>
    <property type="project" value="UniProtKB-SubCell"/>
</dbReference>
<evidence type="ECO:0000256" key="14">
    <source>
        <dbReference type="ARBA" id="ARBA00067525"/>
    </source>
</evidence>
<feature type="domain" description="Ig-like" evidence="16">
    <location>
        <begin position="760"/>
        <end position="850"/>
    </location>
</feature>
<reference evidence="19 20" key="2">
    <citation type="journal article" date="2021" name="J. Hered.">
        <title>Feather Gene Expression Elucidates the Developmental Basis of Plumage Iridescence in African Starlings.</title>
        <authorList>
            <person name="Rubenstein D.R."/>
            <person name="Corvelo A."/>
            <person name="MacManes M.D."/>
            <person name="Maia R."/>
            <person name="Narzisi G."/>
            <person name="Rousaki A."/>
            <person name="Vandenabeele P."/>
            <person name="Shawkey M.D."/>
            <person name="Solomon J."/>
        </authorList>
    </citation>
    <scope>NUCLEOTIDE SEQUENCE [LARGE SCALE GENOMIC DNA]</scope>
    <source>
        <strain evidence="19">SS15</strain>
    </source>
</reference>
<feature type="domain" description="Ig-like" evidence="16">
    <location>
        <begin position="944"/>
        <end position="1030"/>
    </location>
</feature>
<protein>
    <recommendedName>
        <fullName evidence="14">Obscurin-like protein 1</fullName>
    </recommendedName>
</protein>
<evidence type="ECO:0000256" key="7">
    <source>
        <dbReference type="ARBA" id="ARBA00022737"/>
    </source>
</evidence>
<keyword evidence="9" id="KW-1015">Disulfide bond</keyword>
<dbReference type="EMBL" id="JADDUC020000008">
    <property type="protein sequence ID" value="KAI1237229.1"/>
    <property type="molecule type" value="Genomic_DNA"/>
</dbReference>
<feature type="region of interest" description="Disordered" evidence="15">
    <location>
        <begin position="1854"/>
        <end position="1882"/>
    </location>
</feature>
<keyword evidence="8" id="KW-0333">Golgi apparatus</keyword>